<comment type="caution">
    <text evidence="1">The sequence shown here is derived from an EMBL/GenBank/DDBJ whole genome shotgun (WGS) entry which is preliminary data.</text>
</comment>
<dbReference type="EMBL" id="JYFQ01000104">
    <property type="protein sequence ID" value="KKZ12634.1"/>
    <property type="molecule type" value="Genomic_DNA"/>
</dbReference>
<protein>
    <submittedName>
        <fullName evidence="1">Uncharacterized protein</fullName>
    </submittedName>
</protein>
<dbReference type="Proteomes" id="UP000035037">
    <property type="component" value="Unassembled WGS sequence"/>
</dbReference>
<gene>
    <name evidence="1" type="ORF">TQ37_05245</name>
</gene>
<evidence type="ECO:0000313" key="2">
    <source>
        <dbReference type="Proteomes" id="UP000035037"/>
    </source>
</evidence>
<accession>A0A0G8AW35</accession>
<name>A0A0G8AW35_9SYNE</name>
<reference evidence="1 2" key="1">
    <citation type="submission" date="2015-02" db="EMBL/GenBank/DDBJ databases">
        <authorList>
            <person name="Slaby B."/>
            <person name="Hentschel U."/>
        </authorList>
    </citation>
    <scope>NUCLEOTIDE SEQUENCE [LARGE SCALE GENOMIC DNA]</scope>
    <source>
        <strain evidence="1">15L</strain>
    </source>
</reference>
<dbReference type="AlphaFoldDB" id="A0A0G8AW35"/>
<dbReference type="PATRIC" id="fig|1608419.3.peg.43"/>
<organism evidence="1 2">
    <name type="scientific">Candidatus Synechococcus spongiarum 15L</name>
    <dbReference type="NCBI Taxonomy" id="1608419"/>
    <lineage>
        <taxon>Bacteria</taxon>
        <taxon>Bacillati</taxon>
        <taxon>Cyanobacteriota</taxon>
        <taxon>Cyanophyceae</taxon>
        <taxon>Synechococcales</taxon>
        <taxon>Synechococcaceae</taxon>
        <taxon>Synechococcus</taxon>
    </lineage>
</organism>
<proteinExistence type="predicted"/>
<dbReference type="Gene3D" id="2.60.40.10">
    <property type="entry name" value="Immunoglobulins"/>
    <property type="match status" value="1"/>
</dbReference>
<dbReference type="InterPro" id="IPR013783">
    <property type="entry name" value="Ig-like_fold"/>
</dbReference>
<sequence>MFTNESSEQITNWYYSVAYGINISLGIPYGVSFDDEYLWDPGFGNFRMEQGNFVFYDDTSMPPNQAAVTYDISPGDQTGDRGDPGNITIQNSIDRRLYSPQLFTDNIVYVTPNKRGETMVYQGIFHRILNENPGAPDEEFWQPTNQDPTYVFTRMTTQQARMSWRDANTDGGTIDGNLYERVPSFNLGIGPYDIAPGDSVELIRIVALGEMDRNVSELGGLNATQNYLSQGLANLKANWQAALDIVDGFRRTGNWNEGISEFPPPTVGDAPFASNDDELQVDLYVDIELGMQGFELTWTAVPPNYQDPITGTNDFAGYKVYRSESRIEGPWIEAADLPRAEAAELTAGGKVTFRLPAEAGIPYRHWVTSYDLDGNESGFTAYTFHALAAKPAPSNDQSEVLVIPNPFRQVSGLSDPSEEKRISFLNIPGQCTIRIYTVAGDLVRTIEHNDGFGEEAWGSALHGDYLLTRFFQNVQPGVYIYHIESHVLGHEGESSIGKFIIIK</sequence>
<reference evidence="1 2" key="2">
    <citation type="submission" date="2015-05" db="EMBL/GenBank/DDBJ databases">
        <title>Lifestyle Evolution in Cyanobacterial Symbionts of Sponges.</title>
        <authorList>
            <person name="Burgsdorf I."/>
            <person name="Slaby B.M."/>
            <person name="Handley K.M."/>
            <person name="Haber M."/>
            <person name="Blom J."/>
            <person name="Marshall C.W."/>
            <person name="Gilbert J.A."/>
            <person name="Hentschel U."/>
            <person name="Steindler L."/>
        </authorList>
    </citation>
    <scope>NUCLEOTIDE SEQUENCE [LARGE SCALE GENOMIC DNA]</scope>
    <source>
        <strain evidence="1">15L</strain>
    </source>
</reference>
<evidence type="ECO:0000313" key="1">
    <source>
        <dbReference type="EMBL" id="KKZ12634.1"/>
    </source>
</evidence>